<protein>
    <recommendedName>
        <fullName evidence="1">Cyclic-phosphate processing Receiver domain-containing protein</fullName>
    </recommendedName>
</protein>
<evidence type="ECO:0000259" key="1">
    <source>
        <dbReference type="Pfam" id="PF20274"/>
    </source>
</evidence>
<dbReference type="AlphaFoldDB" id="A0A7T5USC9"/>
<gene>
    <name evidence="2" type="ORF">HYW89_01340</name>
</gene>
<feature type="domain" description="Cyclic-phosphate processing Receiver" evidence="1">
    <location>
        <begin position="1"/>
        <end position="97"/>
    </location>
</feature>
<dbReference type="Pfam" id="PF20274">
    <property type="entry name" value="cREC_REC"/>
    <property type="match status" value="1"/>
</dbReference>
<dbReference type="Proteomes" id="UP000595618">
    <property type="component" value="Chromosome"/>
</dbReference>
<evidence type="ECO:0000313" key="3">
    <source>
        <dbReference type="Proteomes" id="UP000595618"/>
    </source>
</evidence>
<dbReference type="EMBL" id="CP066690">
    <property type="protein sequence ID" value="QQG45558.1"/>
    <property type="molecule type" value="Genomic_DNA"/>
</dbReference>
<name>A0A7T5USC9_9BACT</name>
<sequence length="125" mass="14644">MKIFLDDLVETERKDWKPEGWVGVKNFTEFQGVLEKALAEGEKIEGLSFDNDLGEGEMEGWEIAKWLTETHPEIFAENPELRVHSANPEGRKSLEHYFGLGHEHFRELIDAKERPHPWGEMERKR</sequence>
<dbReference type="InterPro" id="IPR046909">
    <property type="entry name" value="cREC_REC"/>
</dbReference>
<organism evidence="2 3">
    <name type="scientific">Candidatus Sungiibacteriota bacterium</name>
    <dbReference type="NCBI Taxonomy" id="2750080"/>
    <lineage>
        <taxon>Bacteria</taxon>
        <taxon>Candidatus Sungiibacteriota</taxon>
    </lineage>
</organism>
<proteinExistence type="predicted"/>
<evidence type="ECO:0000313" key="2">
    <source>
        <dbReference type="EMBL" id="QQG45558.1"/>
    </source>
</evidence>
<reference evidence="2 3" key="1">
    <citation type="submission" date="2020-07" db="EMBL/GenBank/DDBJ databases">
        <title>Huge and variable diversity of episymbiotic CPR bacteria and DPANN archaea in groundwater ecosystems.</title>
        <authorList>
            <person name="He C.Y."/>
            <person name="Keren R."/>
            <person name="Whittaker M."/>
            <person name="Farag I.F."/>
            <person name="Doudna J."/>
            <person name="Cate J.H.D."/>
            <person name="Banfield J.F."/>
        </authorList>
    </citation>
    <scope>NUCLEOTIDE SEQUENCE [LARGE SCALE GENOMIC DNA]</scope>
    <source>
        <strain evidence="2">NC_groundwater_541_Ag_S-0.1um_46_50</strain>
    </source>
</reference>
<accession>A0A7T5USC9</accession>